<dbReference type="EMBL" id="PKMF04000472">
    <property type="protein sequence ID" value="KAK7829832.1"/>
    <property type="molecule type" value="Genomic_DNA"/>
</dbReference>
<proteinExistence type="predicted"/>
<reference evidence="1 2" key="1">
    <citation type="journal article" date="2018" name="Sci. Data">
        <title>The draft genome sequence of cork oak.</title>
        <authorList>
            <person name="Ramos A.M."/>
            <person name="Usie A."/>
            <person name="Barbosa P."/>
            <person name="Barros P.M."/>
            <person name="Capote T."/>
            <person name="Chaves I."/>
            <person name="Simoes F."/>
            <person name="Abreu I."/>
            <person name="Carrasquinho I."/>
            <person name="Faro C."/>
            <person name="Guimaraes J.B."/>
            <person name="Mendonca D."/>
            <person name="Nobrega F."/>
            <person name="Rodrigues L."/>
            <person name="Saibo N.J.M."/>
            <person name="Varela M.C."/>
            <person name="Egas C."/>
            <person name="Matos J."/>
            <person name="Miguel C.M."/>
            <person name="Oliveira M.M."/>
            <person name="Ricardo C.P."/>
            <person name="Goncalves S."/>
        </authorList>
    </citation>
    <scope>NUCLEOTIDE SEQUENCE [LARGE SCALE GENOMIC DNA]</scope>
    <source>
        <strain evidence="2">cv. HL8</strain>
    </source>
</reference>
<evidence type="ECO:0000313" key="2">
    <source>
        <dbReference type="Proteomes" id="UP000237347"/>
    </source>
</evidence>
<evidence type="ECO:0000313" key="1">
    <source>
        <dbReference type="EMBL" id="KAK7829832.1"/>
    </source>
</evidence>
<comment type="caution">
    <text evidence="1">The sequence shown here is derived from an EMBL/GenBank/DDBJ whole genome shotgun (WGS) entry which is preliminary data.</text>
</comment>
<dbReference type="Proteomes" id="UP000237347">
    <property type="component" value="Unassembled WGS sequence"/>
</dbReference>
<protein>
    <submittedName>
        <fullName evidence="1">Uncharacterized protein</fullName>
    </submittedName>
</protein>
<keyword evidence="2" id="KW-1185">Reference proteome</keyword>
<gene>
    <name evidence="1" type="ORF">CFP56_028830</name>
</gene>
<sequence length="61" mass="6876">MFAVTVTPTYLTKSLPFSNLKAAVSPLQIVEIITDYSSHYPSRVDAMHRSKENMKDEATML</sequence>
<name>A0AAW0JS34_QUESU</name>
<organism evidence="1 2">
    <name type="scientific">Quercus suber</name>
    <name type="common">Cork oak</name>
    <dbReference type="NCBI Taxonomy" id="58331"/>
    <lineage>
        <taxon>Eukaryota</taxon>
        <taxon>Viridiplantae</taxon>
        <taxon>Streptophyta</taxon>
        <taxon>Embryophyta</taxon>
        <taxon>Tracheophyta</taxon>
        <taxon>Spermatophyta</taxon>
        <taxon>Magnoliopsida</taxon>
        <taxon>eudicotyledons</taxon>
        <taxon>Gunneridae</taxon>
        <taxon>Pentapetalae</taxon>
        <taxon>rosids</taxon>
        <taxon>fabids</taxon>
        <taxon>Fagales</taxon>
        <taxon>Fagaceae</taxon>
        <taxon>Quercus</taxon>
    </lineage>
</organism>
<accession>A0AAW0JS34</accession>
<dbReference type="AlphaFoldDB" id="A0AAW0JS34"/>